<organism evidence="3 4">
    <name type="scientific">Thiorhodococcus fuscus</name>
    <dbReference type="NCBI Taxonomy" id="527200"/>
    <lineage>
        <taxon>Bacteria</taxon>
        <taxon>Pseudomonadati</taxon>
        <taxon>Pseudomonadota</taxon>
        <taxon>Gammaproteobacteria</taxon>
        <taxon>Chromatiales</taxon>
        <taxon>Chromatiaceae</taxon>
        <taxon>Thiorhodococcus</taxon>
    </lineage>
</organism>
<keyword evidence="2 3" id="KW-0378">Hydrolase</keyword>
<proteinExistence type="inferred from homology"/>
<keyword evidence="4" id="KW-1185">Reference proteome</keyword>
<dbReference type="PANTHER" id="PTHR46124:SF3">
    <property type="entry name" value="HYDROLASE"/>
    <property type="match status" value="1"/>
</dbReference>
<evidence type="ECO:0000256" key="2">
    <source>
        <dbReference type="ARBA" id="ARBA00022801"/>
    </source>
</evidence>
<dbReference type="EC" id="3.1.-.-" evidence="3"/>
<dbReference type="SUPFAM" id="SSF51556">
    <property type="entry name" value="Metallo-dependent hydrolases"/>
    <property type="match status" value="1"/>
</dbReference>
<dbReference type="InterPro" id="IPR001130">
    <property type="entry name" value="TatD-like"/>
</dbReference>
<dbReference type="PROSITE" id="PS01091">
    <property type="entry name" value="TATD_3"/>
    <property type="match status" value="1"/>
</dbReference>
<dbReference type="EMBL" id="JBHUHX010000051">
    <property type="protein sequence ID" value="MFD2113502.1"/>
    <property type="molecule type" value="Genomic_DNA"/>
</dbReference>
<dbReference type="Gene3D" id="3.20.20.140">
    <property type="entry name" value="Metal-dependent hydrolases"/>
    <property type="match status" value="1"/>
</dbReference>
<dbReference type="CDD" id="cd01310">
    <property type="entry name" value="TatD_DNAse"/>
    <property type="match status" value="1"/>
</dbReference>
<dbReference type="PANTHER" id="PTHR46124">
    <property type="entry name" value="D-AMINOACYL-TRNA DEACYLASE"/>
    <property type="match status" value="1"/>
</dbReference>
<evidence type="ECO:0000313" key="3">
    <source>
        <dbReference type="EMBL" id="MFD2113502.1"/>
    </source>
</evidence>
<protein>
    <submittedName>
        <fullName evidence="3">TatD family hydrolase</fullName>
        <ecNumber evidence="3">3.1.-.-</ecNumber>
    </submittedName>
</protein>
<dbReference type="RefSeq" id="WP_386028345.1">
    <property type="nucleotide sequence ID" value="NZ_JBHUHX010000051.1"/>
</dbReference>
<dbReference type="Proteomes" id="UP001597337">
    <property type="component" value="Unassembled WGS sequence"/>
</dbReference>
<dbReference type="PROSITE" id="PS01090">
    <property type="entry name" value="TATD_2"/>
    <property type="match status" value="1"/>
</dbReference>
<dbReference type="InterPro" id="IPR032466">
    <property type="entry name" value="Metal_Hydrolase"/>
</dbReference>
<accession>A0ABW4YCX7</accession>
<evidence type="ECO:0000313" key="4">
    <source>
        <dbReference type="Proteomes" id="UP001597337"/>
    </source>
</evidence>
<reference evidence="4" key="1">
    <citation type="journal article" date="2019" name="Int. J. Syst. Evol. Microbiol.">
        <title>The Global Catalogue of Microorganisms (GCM) 10K type strain sequencing project: providing services to taxonomists for standard genome sequencing and annotation.</title>
        <authorList>
            <consortium name="The Broad Institute Genomics Platform"/>
            <consortium name="The Broad Institute Genome Sequencing Center for Infectious Disease"/>
            <person name="Wu L."/>
            <person name="Ma J."/>
        </authorList>
    </citation>
    <scope>NUCLEOTIDE SEQUENCE [LARGE SCALE GENOMIC DNA]</scope>
    <source>
        <strain evidence="4">KACC 12597</strain>
    </source>
</reference>
<name>A0ABW4YCX7_9GAMM</name>
<dbReference type="Pfam" id="PF01026">
    <property type="entry name" value="TatD_DNase"/>
    <property type="match status" value="1"/>
</dbReference>
<comment type="similarity">
    <text evidence="1">Belongs to the metallo-dependent hydrolases superfamily. TatD-type hydrolase family.</text>
</comment>
<evidence type="ECO:0000256" key="1">
    <source>
        <dbReference type="ARBA" id="ARBA00009275"/>
    </source>
</evidence>
<dbReference type="InterPro" id="IPR018228">
    <property type="entry name" value="DNase_TatD-rel_CS"/>
</dbReference>
<comment type="caution">
    <text evidence="3">The sequence shown here is derived from an EMBL/GenBank/DDBJ whole genome shotgun (WGS) entry which is preliminary data.</text>
</comment>
<dbReference type="GO" id="GO:0016787">
    <property type="term" value="F:hydrolase activity"/>
    <property type="evidence" value="ECO:0007669"/>
    <property type="project" value="UniProtKB-KW"/>
</dbReference>
<dbReference type="PROSITE" id="PS01137">
    <property type="entry name" value="TATD_1"/>
    <property type="match status" value="1"/>
</dbReference>
<dbReference type="PIRSF" id="PIRSF005902">
    <property type="entry name" value="DNase_TatD"/>
    <property type="match status" value="1"/>
</dbReference>
<gene>
    <name evidence="3" type="ORF">ACFSJC_16755</name>
</gene>
<sequence>MLELIDTHCHLDVAAFDQDRDAVWRRCGTLGLSAILVPAIQADGWTHLLDCCARSEAGAPRLFAALGLHPVYLEQHREVDLVALERLVAEQRPSAIGEIGLDFFVEGLDSERQLRLFEAQLQIARDAGLPVLLHVRKAHDQVLAALRRIPVLGGIAHAFSGSLEQGRRYLDLGFALGFGGMLTFERSTKLRRLARQLPLEGIVLETDAPDLTVASHRGERNSPEYLPEILAALAAVRGLGLDEVARATTVNARRVLRLDRV</sequence>